<evidence type="ECO:0000313" key="8">
    <source>
        <dbReference type="EMBL" id="CAA9485948.1"/>
    </source>
</evidence>
<feature type="binding site" evidence="6">
    <location>
        <position position="95"/>
    </location>
    <ligand>
        <name>substrate</name>
    </ligand>
</feature>
<dbReference type="SUPFAM" id="SSF53067">
    <property type="entry name" value="Actin-like ATPase domain"/>
    <property type="match status" value="2"/>
</dbReference>
<feature type="binding site" evidence="6">
    <location>
        <begin position="285"/>
        <end position="287"/>
    </location>
    <ligand>
        <name>ATP</name>
        <dbReference type="ChEBI" id="CHEBI:30616"/>
    </ligand>
</feature>
<organism evidence="8">
    <name type="scientific">uncultured Rubrobacteraceae bacterium</name>
    <dbReference type="NCBI Taxonomy" id="349277"/>
    <lineage>
        <taxon>Bacteria</taxon>
        <taxon>Bacillati</taxon>
        <taxon>Actinomycetota</taxon>
        <taxon>Rubrobacteria</taxon>
        <taxon>Rubrobacterales</taxon>
        <taxon>Rubrobacteraceae</taxon>
        <taxon>environmental samples</taxon>
    </lineage>
</organism>
<feature type="binding site" evidence="6">
    <location>
        <position position="383"/>
    </location>
    <ligand>
        <name>Mg(2+)</name>
        <dbReference type="ChEBI" id="CHEBI:18420"/>
    </ligand>
</feature>
<feature type="binding site" evidence="6">
    <location>
        <position position="10"/>
    </location>
    <ligand>
        <name>Mg(2+)</name>
        <dbReference type="ChEBI" id="CHEBI:18420"/>
    </ligand>
</feature>
<dbReference type="InterPro" id="IPR023865">
    <property type="entry name" value="Aliphatic_acid_kinase_CS"/>
</dbReference>
<dbReference type="PROSITE" id="PS01076">
    <property type="entry name" value="ACETATE_KINASE_2"/>
    <property type="match status" value="1"/>
</dbReference>
<gene>
    <name evidence="6" type="primary">ackA</name>
    <name evidence="8" type="ORF">AVDCRST_MAG12-1802</name>
</gene>
<dbReference type="Gene3D" id="3.30.420.40">
    <property type="match status" value="2"/>
</dbReference>
<dbReference type="GO" id="GO:0006083">
    <property type="term" value="P:acetate metabolic process"/>
    <property type="evidence" value="ECO:0007669"/>
    <property type="project" value="TreeGrafter"/>
</dbReference>
<evidence type="ECO:0000256" key="7">
    <source>
        <dbReference type="RuleBase" id="RU003835"/>
    </source>
</evidence>
<comment type="subcellular location">
    <subcellularLocation>
        <location evidence="6">Cytoplasm</location>
    </subcellularLocation>
</comment>
<evidence type="ECO:0000256" key="6">
    <source>
        <dbReference type="HAMAP-Rule" id="MF_00020"/>
    </source>
</evidence>
<dbReference type="Pfam" id="PF00871">
    <property type="entry name" value="Acetate_kinase"/>
    <property type="match status" value="1"/>
</dbReference>
<dbReference type="PANTHER" id="PTHR21060">
    <property type="entry name" value="ACETATE KINASE"/>
    <property type="match status" value="1"/>
</dbReference>
<dbReference type="EMBL" id="CADCVK010000276">
    <property type="protein sequence ID" value="CAA9485948.1"/>
    <property type="molecule type" value="Genomic_DNA"/>
</dbReference>
<comment type="cofactor">
    <cofactor evidence="6">
        <name>Mg(2+)</name>
        <dbReference type="ChEBI" id="CHEBI:18420"/>
    </cofactor>
    <cofactor evidence="6">
        <name>Mn(2+)</name>
        <dbReference type="ChEBI" id="CHEBI:29035"/>
    </cofactor>
    <text evidence="6">Mg(2+). Can also accept Mn(2+).</text>
</comment>
<evidence type="ECO:0000256" key="5">
    <source>
        <dbReference type="ARBA" id="ARBA00022840"/>
    </source>
</evidence>
<evidence type="ECO:0000256" key="4">
    <source>
        <dbReference type="ARBA" id="ARBA00022777"/>
    </source>
</evidence>
<dbReference type="GO" id="GO:0008776">
    <property type="term" value="F:acetate kinase activity"/>
    <property type="evidence" value="ECO:0007669"/>
    <property type="project" value="UniProtKB-UniRule"/>
</dbReference>
<proteinExistence type="inferred from homology"/>
<dbReference type="InterPro" id="IPR000890">
    <property type="entry name" value="Aliphatic_acid_kin_short-chain"/>
</dbReference>
<keyword evidence="6" id="KW-0460">Magnesium</keyword>
<keyword evidence="3 6" id="KW-0547">Nucleotide-binding</keyword>
<dbReference type="PRINTS" id="PR00471">
    <property type="entry name" value="ACETATEKNASE"/>
</dbReference>
<feature type="site" description="Transition state stabilizer" evidence="6">
    <location>
        <position position="183"/>
    </location>
</feature>
<dbReference type="AlphaFoldDB" id="A0A6J4S8H5"/>
<keyword evidence="5 6" id="KW-0067">ATP-binding</keyword>
<keyword evidence="6" id="KW-0963">Cytoplasm</keyword>
<dbReference type="PIRSF" id="PIRSF000722">
    <property type="entry name" value="Acetate_prop_kin"/>
    <property type="match status" value="1"/>
</dbReference>
<dbReference type="GO" id="GO:0005524">
    <property type="term" value="F:ATP binding"/>
    <property type="evidence" value="ECO:0007669"/>
    <property type="project" value="UniProtKB-KW"/>
</dbReference>
<keyword evidence="2 6" id="KW-0808">Transferase</keyword>
<feature type="binding site" evidence="6">
    <location>
        <begin position="210"/>
        <end position="214"/>
    </location>
    <ligand>
        <name>ATP</name>
        <dbReference type="ChEBI" id="CHEBI:30616"/>
    </ligand>
</feature>
<dbReference type="PANTHER" id="PTHR21060:SF15">
    <property type="entry name" value="ACETATE KINASE-RELATED"/>
    <property type="match status" value="1"/>
</dbReference>
<evidence type="ECO:0000256" key="2">
    <source>
        <dbReference type="ARBA" id="ARBA00022679"/>
    </source>
</evidence>
<feature type="binding site" evidence="6">
    <location>
        <position position="17"/>
    </location>
    <ligand>
        <name>ATP</name>
        <dbReference type="ChEBI" id="CHEBI:30616"/>
    </ligand>
</feature>
<dbReference type="PROSITE" id="PS01075">
    <property type="entry name" value="ACETATE_KINASE_1"/>
    <property type="match status" value="1"/>
</dbReference>
<dbReference type="GO" id="GO:0000287">
    <property type="term" value="F:magnesium ion binding"/>
    <property type="evidence" value="ECO:0007669"/>
    <property type="project" value="UniProtKB-UniRule"/>
</dbReference>
<dbReference type="GO" id="GO:0006085">
    <property type="term" value="P:acetyl-CoA biosynthetic process"/>
    <property type="evidence" value="ECO:0007669"/>
    <property type="project" value="UniProtKB-UniRule"/>
</dbReference>
<accession>A0A6J4S8H5</accession>
<sequence>MGARRLLTINTGSSSLKAALYRLREGATEALELRAEASRIGGRGGGLRLADARGETLEERRDDLPDQAAALDALLGRLRARGLDRDDVLAAVGHRIVHGGDRYSEPQKLAPGVVADLRSLVPLDPNHLPQAIKAIEAVAHAYPAVPQVVCFDTAFHGRMPRVARLYALPRDLVEGGVVRYGFHGLSYEYVMDELCRVDREAYDGRVVVAHLGNGASMAAVKEGVGVDTTMGFTPTGGLVMGTRSGDLDPGVALFLLEERGLTPTEVADLVNKRAGLLGVSGTSSDMRELLDREADDPRAAEAVELFCYQAKKFLGALAAALGGLDALVFTGGIGQHSATVRGRICEGLGFLGVRLDPEANASHAPVISGDDAAVTVRVVPTDEDLMVARHTRKLIEQER</sequence>
<dbReference type="UniPathway" id="UPA00340">
    <property type="reaction ID" value="UER00458"/>
</dbReference>
<comment type="similarity">
    <text evidence="1 6 7">Belongs to the acetokinase family.</text>
</comment>
<dbReference type="InterPro" id="IPR004372">
    <property type="entry name" value="Ac/propionate_kinase"/>
</dbReference>
<dbReference type="InterPro" id="IPR043129">
    <property type="entry name" value="ATPase_NBD"/>
</dbReference>
<comment type="pathway">
    <text evidence="6">Metabolic intermediate biosynthesis; acetyl-CoA biosynthesis; acetyl-CoA from acetate: step 1/2.</text>
</comment>
<feature type="site" description="Transition state stabilizer" evidence="6">
    <location>
        <position position="243"/>
    </location>
</feature>
<evidence type="ECO:0000256" key="1">
    <source>
        <dbReference type="ARBA" id="ARBA00008748"/>
    </source>
</evidence>
<comment type="subunit">
    <text evidence="6">Homodimer.</text>
</comment>
<comment type="function">
    <text evidence="6">Catalyzes the formation of acetyl phosphate from acetate and ATP. Can also catalyze the reverse reaction.</text>
</comment>
<name>A0A6J4S8H5_9ACTN</name>
<comment type="catalytic activity">
    <reaction evidence="6">
        <text>acetate + ATP = acetyl phosphate + ADP</text>
        <dbReference type="Rhea" id="RHEA:11352"/>
        <dbReference type="ChEBI" id="CHEBI:22191"/>
        <dbReference type="ChEBI" id="CHEBI:30089"/>
        <dbReference type="ChEBI" id="CHEBI:30616"/>
        <dbReference type="ChEBI" id="CHEBI:456216"/>
        <dbReference type="EC" id="2.7.2.1"/>
    </reaction>
</comment>
<reference evidence="8" key="1">
    <citation type="submission" date="2020-02" db="EMBL/GenBank/DDBJ databases">
        <authorList>
            <person name="Meier V. D."/>
        </authorList>
    </citation>
    <scope>NUCLEOTIDE SEQUENCE</scope>
    <source>
        <strain evidence="8">AVDCRST_MAG12</strain>
    </source>
</reference>
<keyword evidence="4 6" id="KW-0418">Kinase</keyword>
<comment type="caution">
    <text evidence="6">Lacks conserved residue(s) required for the propagation of feature annotation.</text>
</comment>
<dbReference type="GO" id="GO:0005737">
    <property type="term" value="C:cytoplasm"/>
    <property type="evidence" value="ECO:0007669"/>
    <property type="project" value="UniProtKB-SubCell"/>
</dbReference>
<feature type="active site" description="Proton donor/acceptor" evidence="6">
    <location>
        <position position="152"/>
    </location>
</feature>
<dbReference type="NCBIfam" id="TIGR00016">
    <property type="entry name" value="ackA"/>
    <property type="match status" value="1"/>
</dbReference>
<evidence type="ECO:0000256" key="3">
    <source>
        <dbReference type="ARBA" id="ARBA00022741"/>
    </source>
</evidence>
<dbReference type="HAMAP" id="MF_00020">
    <property type="entry name" value="Acetate_kinase"/>
    <property type="match status" value="1"/>
</dbReference>
<dbReference type="EC" id="2.7.2.1" evidence="6"/>
<protein>
    <recommendedName>
        <fullName evidence="6">Acetate kinase</fullName>
        <ecNumber evidence="6">2.7.2.1</ecNumber>
    </recommendedName>
    <alternativeName>
        <fullName evidence="6">Acetokinase</fullName>
    </alternativeName>
</protein>
<keyword evidence="6" id="KW-0479">Metal-binding</keyword>